<dbReference type="Proteomes" id="UP000008461">
    <property type="component" value="Chromosome"/>
</dbReference>
<dbReference type="KEGG" id="hhy:Halhy_6289"/>
<feature type="transmembrane region" description="Helical" evidence="1">
    <location>
        <begin position="39"/>
        <end position="57"/>
    </location>
</feature>
<proteinExistence type="predicted"/>
<feature type="transmembrane region" description="Helical" evidence="1">
    <location>
        <begin position="78"/>
        <end position="98"/>
    </location>
</feature>
<evidence type="ECO:0008006" key="4">
    <source>
        <dbReference type="Google" id="ProtNLM"/>
    </source>
</evidence>
<feature type="transmembrane region" description="Helical" evidence="1">
    <location>
        <begin position="231"/>
        <end position="251"/>
    </location>
</feature>
<keyword evidence="1" id="KW-0472">Membrane</keyword>
<dbReference type="eggNOG" id="COG0382">
    <property type="taxonomic scope" value="Bacteria"/>
</dbReference>
<reference key="2">
    <citation type="submission" date="2011-04" db="EMBL/GenBank/DDBJ databases">
        <title>Complete sequence of chromosome of Haliscomenobacter hydrossis DSM 1100.</title>
        <authorList>
            <consortium name="US DOE Joint Genome Institute (JGI-PGF)"/>
            <person name="Lucas S."/>
            <person name="Han J."/>
            <person name="Lapidus A."/>
            <person name="Bruce D."/>
            <person name="Goodwin L."/>
            <person name="Pitluck S."/>
            <person name="Peters L."/>
            <person name="Kyrpides N."/>
            <person name="Mavromatis K."/>
            <person name="Ivanova N."/>
            <person name="Ovchinnikova G."/>
            <person name="Pagani I."/>
            <person name="Daligault H."/>
            <person name="Detter J.C."/>
            <person name="Han C."/>
            <person name="Land M."/>
            <person name="Hauser L."/>
            <person name="Markowitz V."/>
            <person name="Cheng J.-F."/>
            <person name="Hugenholtz P."/>
            <person name="Woyke T."/>
            <person name="Wu D."/>
            <person name="Verbarg S."/>
            <person name="Frueling A."/>
            <person name="Brambilla E."/>
            <person name="Klenk H.-P."/>
            <person name="Eisen J.A."/>
        </authorList>
    </citation>
    <scope>NUCLEOTIDE SEQUENCE</scope>
    <source>
        <strain>DSM 1100</strain>
    </source>
</reference>
<dbReference type="OrthoDB" id="1467772at2"/>
<feature type="transmembrane region" description="Helical" evidence="1">
    <location>
        <begin position="160"/>
        <end position="180"/>
    </location>
</feature>
<feature type="transmembrane region" description="Helical" evidence="1">
    <location>
        <begin position="200"/>
        <end position="219"/>
    </location>
</feature>
<dbReference type="AlphaFoldDB" id="F4L691"/>
<dbReference type="RefSeq" id="WP_013768630.1">
    <property type="nucleotide sequence ID" value="NC_015510.1"/>
</dbReference>
<dbReference type="EMBL" id="CP002691">
    <property type="protein sequence ID" value="AEE54109.1"/>
    <property type="molecule type" value="Genomic_DNA"/>
</dbReference>
<organism evidence="2 3">
    <name type="scientific">Haliscomenobacter hydrossis (strain ATCC 27775 / DSM 1100 / LMG 10767 / O)</name>
    <dbReference type="NCBI Taxonomy" id="760192"/>
    <lineage>
        <taxon>Bacteria</taxon>
        <taxon>Pseudomonadati</taxon>
        <taxon>Bacteroidota</taxon>
        <taxon>Saprospiria</taxon>
        <taxon>Saprospirales</taxon>
        <taxon>Haliscomenobacteraceae</taxon>
        <taxon>Haliscomenobacter</taxon>
    </lineage>
</organism>
<feature type="transmembrane region" description="Helical" evidence="1">
    <location>
        <begin position="104"/>
        <end position="121"/>
    </location>
</feature>
<keyword evidence="3" id="KW-1185">Reference proteome</keyword>
<feature type="transmembrane region" description="Helical" evidence="1">
    <location>
        <begin position="12"/>
        <end position="33"/>
    </location>
</feature>
<keyword evidence="1" id="KW-1133">Transmembrane helix</keyword>
<evidence type="ECO:0000313" key="2">
    <source>
        <dbReference type="EMBL" id="AEE54109.1"/>
    </source>
</evidence>
<sequence length="279" mass="30713">MNRLAPVWDALAGSNLWLAIGASTMTSASIFYLTGTWRGSFLAAWVFCATLCLYNWHRLISPHKKSNNASPWAQTNRRIVVGLTVCAGIAALVLFVFLPLRVQLSLLFPSLLGLSYSLPVLPGQKRLRDVPRLKILVLASVWAWVAVYLPWLYLEIPIHGYSALVYAEKWLLFFAIAVAFDIRDVVFDQAQGTLTLPGKFGIYSAKILAQAALLLAIGLSCKLYTSGLYSGAVFGGTIFSLLCTAILIAFASPKRSRYYYEGCLDGVLILQPLAIWVLS</sequence>
<gene>
    <name evidence="2" type="ordered locus">Halhy_6289</name>
</gene>
<name>F4L691_HALH1</name>
<keyword evidence="1" id="KW-0812">Transmembrane</keyword>
<accession>F4L691</accession>
<feature type="transmembrane region" description="Helical" evidence="1">
    <location>
        <begin position="133"/>
        <end position="154"/>
    </location>
</feature>
<evidence type="ECO:0000313" key="3">
    <source>
        <dbReference type="Proteomes" id="UP000008461"/>
    </source>
</evidence>
<evidence type="ECO:0000256" key="1">
    <source>
        <dbReference type="SAM" id="Phobius"/>
    </source>
</evidence>
<dbReference type="STRING" id="760192.Halhy_6289"/>
<protein>
    <recommendedName>
        <fullName evidence="4">UbiA prenyltransferase</fullName>
    </recommendedName>
</protein>
<dbReference type="HOGENOM" id="CLU_081813_0_0_10"/>
<reference evidence="2 3" key="1">
    <citation type="journal article" date="2011" name="Stand. Genomic Sci.">
        <title>Complete genome sequence of Haliscomenobacter hydrossis type strain (O).</title>
        <authorList>
            <consortium name="US DOE Joint Genome Institute (JGI-PGF)"/>
            <person name="Daligault H."/>
            <person name="Lapidus A."/>
            <person name="Zeytun A."/>
            <person name="Nolan M."/>
            <person name="Lucas S."/>
            <person name="Del Rio T.G."/>
            <person name="Tice H."/>
            <person name="Cheng J.F."/>
            <person name="Tapia R."/>
            <person name="Han C."/>
            <person name="Goodwin L."/>
            <person name="Pitluck S."/>
            <person name="Liolios K."/>
            <person name="Pagani I."/>
            <person name="Ivanova N."/>
            <person name="Huntemann M."/>
            <person name="Mavromatis K."/>
            <person name="Mikhailova N."/>
            <person name="Pati A."/>
            <person name="Chen A."/>
            <person name="Palaniappan K."/>
            <person name="Land M."/>
            <person name="Hauser L."/>
            <person name="Brambilla E.M."/>
            <person name="Rohde M."/>
            <person name="Verbarg S."/>
            <person name="Goker M."/>
            <person name="Bristow J."/>
            <person name="Eisen J.A."/>
            <person name="Markowitz V."/>
            <person name="Hugenholtz P."/>
            <person name="Kyrpides N.C."/>
            <person name="Klenk H.P."/>
            <person name="Woyke T."/>
        </authorList>
    </citation>
    <scope>NUCLEOTIDE SEQUENCE [LARGE SCALE GENOMIC DNA]</scope>
    <source>
        <strain evidence="3">ATCC 27775 / DSM 1100 / LMG 10767 / O</strain>
    </source>
</reference>